<reference evidence="2" key="1">
    <citation type="journal article" date="2019" name="Int. J. Syst. Evol. Microbiol.">
        <title>The Global Catalogue of Microorganisms (GCM) 10K type strain sequencing project: providing services to taxonomists for standard genome sequencing and annotation.</title>
        <authorList>
            <consortium name="The Broad Institute Genomics Platform"/>
            <consortium name="The Broad Institute Genome Sequencing Center for Infectious Disease"/>
            <person name="Wu L."/>
            <person name="Ma J."/>
        </authorList>
    </citation>
    <scope>NUCLEOTIDE SEQUENCE [LARGE SCALE GENOMIC DNA]</scope>
    <source>
        <strain evidence="2">JCM 17805</strain>
    </source>
</reference>
<organism evidence="1 2">
    <name type="scientific">Kistimonas scapharcae</name>
    <dbReference type="NCBI Taxonomy" id="1036133"/>
    <lineage>
        <taxon>Bacteria</taxon>
        <taxon>Pseudomonadati</taxon>
        <taxon>Pseudomonadota</taxon>
        <taxon>Gammaproteobacteria</taxon>
        <taxon>Oceanospirillales</taxon>
        <taxon>Endozoicomonadaceae</taxon>
        <taxon>Kistimonas</taxon>
    </lineage>
</organism>
<dbReference type="RefSeq" id="WP_345194519.1">
    <property type="nucleotide sequence ID" value="NZ_BAABFL010000107.1"/>
</dbReference>
<dbReference type="Pfam" id="PF08665">
    <property type="entry name" value="PglZ"/>
    <property type="match status" value="1"/>
</dbReference>
<comment type="caution">
    <text evidence="1">The sequence shown here is derived from an EMBL/GenBank/DDBJ whole genome shotgun (WGS) entry which is preliminary data.</text>
</comment>
<dbReference type="EMBL" id="BAABFL010000107">
    <property type="protein sequence ID" value="GAA4648798.1"/>
    <property type="molecule type" value="Genomic_DNA"/>
</dbReference>
<evidence type="ECO:0000313" key="2">
    <source>
        <dbReference type="Proteomes" id="UP001500604"/>
    </source>
</evidence>
<accession>A0ABP8UY03</accession>
<name>A0ABP8UY03_9GAMM</name>
<keyword evidence="2" id="KW-1185">Reference proteome</keyword>
<evidence type="ECO:0000313" key="1">
    <source>
        <dbReference type="EMBL" id="GAA4648798.1"/>
    </source>
</evidence>
<proteinExistence type="predicted"/>
<protein>
    <submittedName>
        <fullName evidence="1">PglZ domain-containing protein</fullName>
    </submittedName>
</protein>
<gene>
    <name evidence="1" type="ORF">GCM10023116_10710</name>
</gene>
<dbReference type="Proteomes" id="UP001500604">
    <property type="component" value="Unassembled WGS sequence"/>
</dbReference>
<sequence>MNIQEFIQEQVFAPRLEKHQVLVVYDPEQRYRDTCLVMADDRRKVVDASDSSIISRAQAIQALGELGQQSIEQLLVYVPAARPLEDEEKQKDPFALYGALYGEFEAAFPMGDGDSYLSICLKAKPDHATEVRRIFEQDANPSFAVIDAIGGGLSWPNLIATLKVESTRDILFSLLVPGDSQLVSLNAGDSWVAETRELLKASIGLTLKTRGKTWSAIGEELWRFVLFSEFVFDLPEPLPAALADVPRATEAAKPLVEDICERLRSDRRTQATYIERAEAVEAELELSSLCDGIVDLGERDTFPFEERTFLHQAMDALQRDDTDKVRHILSRHVQSVWTGKGESQAQWDLLRSALALVETCQDNDRLLVEHTRSMESLIDFYLAQFREVDRLHREFEQAVSDYDWQDTQGLMHPLQQRVRKQYGQLIEKLQLLFTKHLTNSGWPVSGRLANTEVFDKLVGPKLAQSGNKVAYLMVDALRYELGVALEQQLAEDGKVELTSALAQLPSITLVGMASLLPDASTGLKLNRIDGKLVPAINDQEVKTVAQRMDVIRKRYGQRFQEGRLEDFVRNRFKVEDGTELLVLRSVEIDGHFENHPDTAPNEIINALKRIRVAVHKLKDAGFSDVVIPTDHGFFMNTHAQAGDTCSKNSGDWLNIHERCLLGDGAADGNHYELATDKAGIRSDMPKLAGPLTMASYRSGMLYYHGGASLQECVVPVITVKLEASKQAAIEQASVVLSYKNGAKRITTRLPVVEIAVETQDMFSTHSDFEILLEAQDKNGNVVGEAKPGGAVNPATGTITLRPDDKAQITVKMQMEFEGKFKIKALNPSTMATYCQLDLETDYTV</sequence>